<comment type="caution">
    <text evidence="3">The sequence shown here is derived from an EMBL/GenBank/DDBJ whole genome shotgun (WGS) entry which is preliminary data.</text>
</comment>
<keyword evidence="2" id="KW-1133">Transmembrane helix</keyword>
<feature type="transmembrane region" description="Helical" evidence="2">
    <location>
        <begin position="131"/>
        <end position="151"/>
    </location>
</feature>
<organism evidence="3 4">
    <name type="scientific">Arthrobacter gandavensis</name>
    <dbReference type="NCBI Taxonomy" id="169960"/>
    <lineage>
        <taxon>Bacteria</taxon>
        <taxon>Bacillati</taxon>
        <taxon>Actinomycetota</taxon>
        <taxon>Actinomycetes</taxon>
        <taxon>Micrococcales</taxon>
        <taxon>Micrococcaceae</taxon>
        <taxon>Arthrobacter</taxon>
    </lineage>
</organism>
<dbReference type="EMBL" id="BAAALV010000002">
    <property type="protein sequence ID" value="GAA1908779.1"/>
    <property type="molecule type" value="Genomic_DNA"/>
</dbReference>
<protein>
    <submittedName>
        <fullName evidence="3">Uncharacterized protein</fullName>
    </submittedName>
</protein>
<accession>A0ABP5ABY8</accession>
<dbReference type="RefSeq" id="WP_152225649.1">
    <property type="nucleotide sequence ID" value="NZ_BAAALV010000002.1"/>
</dbReference>
<keyword evidence="2" id="KW-0472">Membrane</keyword>
<reference evidence="4" key="1">
    <citation type="journal article" date="2019" name="Int. J. Syst. Evol. Microbiol.">
        <title>The Global Catalogue of Microorganisms (GCM) 10K type strain sequencing project: providing services to taxonomists for standard genome sequencing and annotation.</title>
        <authorList>
            <consortium name="The Broad Institute Genomics Platform"/>
            <consortium name="The Broad Institute Genome Sequencing Center for Infectious Disease"/>
            <person name="Wu L."/>
            <person name="Ma J."/>
        </authorList>
    </citation>
    <scope>NUCLEOTIDE SEQUENCE [LARGE SCALE GENOMIC DNA]</scope>
    <source>
        <strain evidence="4">JCM 13316</strain>
    </source>
</reference>
<keyword evidence="2" id="KW-0812">Transmembrane</keyword>
<evidence type="ECO:0000313" key="4">
    <source>
        <dbReference type="Proteomes" id="UP001500784"/>
    </source>
</evidence>
<proteinExistence type="predicted"/>
<sequence>MTEGTQTSAALIPNADTDAAPENFSSGPAEAIVAAFKTNPSVKIVLNDAQHALVNMSDDFTRDVGVRAVEIAGARKASAVDVPDVVAALAEIRPKDPERGPAWAWGVLGIVAGGLLSLLITLVAPNVPNDWKGLVTTGVMVAILICGIWGYKLVFPKRAKKI</sequence>
<evidence type="ECO:0000256" key="1">
    <source>
        <dbReference type="SAM" id="MobiDB-lite"/>
    </source>
</evidence>
<gene>
    <name evidence="3" type="ORF">GCM10009688_11410</name>
</gene>
<feature type="region of interest" description="Disordered" evidence="1">
    <location>
        <begin position="1"/>
        <end position="23"/>
    </location>
</feature>
<name>A0ABP5ABY8_9MICC</name>
<evidence type="ECO:0000256" key="2">
    <source>
        <dbReference type="SAM" id="Phobius"/>
    </source>
</evidence>
<feature type="transmembrane region" description="Helical" evidence="2">
    <location>
        <begin position="102"/>
        <end position="125"/>
    </location>
</feature>
<dbReference type="Proteomes" id="UP001500784">
    <property type="component" value="Unassembled WGS sequence"/>
</dbReference>
<keyword evidence="4" id="KW-1185">Reference proteome</keyword>
<evidence type="ECO:0000313" key="3">
    <source>
        <dbReference type="EMBL" id="GAA1908779.1"/>
    </source>
</evidence>